<dbReference type="Proteomes" id="UP000828048">
    <property type="component" value="Chromosome 7"/>
</dbReference>
<dbReference type="EMBL" id="CM037157">
    <property type="protein sequence ID" value="KAH7849124.1"/>
    <property type="molecule type" value="Genomic_DNA"/>
</dbReference>
<sequence length="391" mass="42284">MATRQQTGGFTPSHPSRSGGGGVRPVYEEFTPMSEQKQQEQSQLLLVNLPGFVKEQIKVSIEGKNTLRVRGERLVGGNKWSRFQEDFHIPEECNISGIRAKFEGGILNITLPNKTTAPAQVGPKKQEAKTPDREPYPRPGDQLPPKTISTVTEAKKTDGKGITEEPSSRKVAAEPSVTQMSKGETPPRPVSSAAPAKPPVDGKGVVGLTSAAKIIPDTTETEERSRGKLTSAAKIIPDSNETKERSQGKGKLTEIKTPEIVALEKAERKEKETVEKGKESVKPENFPEKIVKKEKEIEGTASVQKGKIPDFSDVTKQRPITDDMTSDGGGSGDGFTHRYQQTMKELIAKGGNLNDERQLLINMGTAILVILALGTYISYTIGGGGSGKTKN</sequence>
<name>A0ACB7Y826_9ERIC</name>
<accession>A0ACB7Y826</accession>
<organism evidence="1 2">
    <name type="scientific">Vaccinium darrowii</name>
    <dbReference type="NCBI Taxonomy" id="229202"/>
    <lineage>
        <taxon>Eukaryota</taxon>
        <taxon>Viridiplantae</taxon>
        <taxon>Streptophyta</taxon>
        <taxon>Embryophyta</taxon>
        <taxon>Tracheophyta</taxon>
        <taxon>Spermatophyta</taxon>
        <taxon>Magnoliopsida</taxon>
        <taxon>eudicotyledons</taxon>
        <taxon>Gunneridae</taxon>
        <taxon>Pentapetalae</taxon>
        <taxon>asterids</taxon>
        <taxon>Ericales</taxon>
        <taxon>Ericaceae</taxon>
        <taxon>Vaccinioideae</taxon>
        <taxon>Vaccinieae</taxon>
        <taxon>Vaccinium</taxon>
    </lineage>
</organism>
<proteinExistence type="predicted"/>
<evidence type="ECO:0000313" key="1">
    <source>
        <dbReference type="EMBL" id="KAH7849124.1"/>
    </source>
</evidence>
<keyword evidence="2" id="KW-1185">Reference proteome</keyword>
<reference evidence="1 2" key="1">
    <citation type="journal article" date="2021" name="Hortic Res">
        <title>High-quality reference genome and annotation aids understanding of berry development for evergreen blueberry (Vaccinium darrowii).</title>
        <authorList>
            <person name="Yu J."/>
            <person name="Hulse-Kemp A.M."/>
            <person name="Babiker E."/>
            <person name="Staton M."/>
        </authorList>
    </citation>
    <scope>NUCLEOTIDE SEQUENCE [LARGE SCALE GENOMIC DNA]</scope>
    <source>
        <strain evidence="2">cv. NJ 8807/NJ 8810</strain>
        <tissue evidence="1">Young leaf</tissue>
    </source>
</reference>
<protein>
    <submittedName>
        <fullName evidence="1">Uncharacterized protein</fullName>
    </submittedName>
</protein>
<gene>
    <name evidence="1" type="ORF">Vadar_013318</name>
</gene>
<evidence type="ECO:0000313" key="2">
    <source>
        <dbReference type="Proteomes" id="UP000828048"/>
    </source>
</evidence>
<comment type="caution">
    <text evidence="1">The sequence shown here is derived from an EMBL/GenBank/DDBJ whole genome shotgun (WGS) entry which is preliminary data.</text>
</comment>